<keyword evidence="1" id="KW-1133">Transmembrane helix</keyword>
<proteinExistence type="predicted"/>
<sequence>MLSPTTPTSDPKLISRFAIALLAAVLFGMGLGEDLPSELRPYVFLAGALGLAHYLLGGWRESLVWTHQLMVQTALLERRLSQKIRHQRAVRSALIERQARQVLRRAKKLAGPAVQLELPPRELQAILEARSEPCIERFSSLHRESGGCERLLQEVNQLVQDPVPHNGIVGVP</sequence>
<protein>
    <submittedName>
        <fullName evidence="2">Uncharacterized protein</fullName>
    </submittedName>
</protein>
<keyword evidence="1" id="KW-0472">Membrane</keyword>
<evidence type="ECO:0000313" key="2">
    <source>
        <dbReference type="EMBL" id="SFI24203.1"/>
    </source>
</evidence>
<evidence type="ECO:0000256" key="1">
    <source>
        <dbReference type="SAM" id="Phobius"/>
    </source>
</evidence>
<dbReference type="Proteomes" id="UP000199518">
    <property type="component" value="Unassembled WGS sequence"/>
</dbReference>
<accession>A0A1I3GL67</accession>
<name>A0A1I3GL67_9PLAN</name>
<feature type="transmembrane region" description="Helical" evidence="1">
    <location>
        <begin position="42"/>
        <end position="59"/>
    </location>
</feature>
<dbReference type="AlphaFoldDB" id="A0A1I3GL67"/>
<organism evidence="2 3">
    <name type="scientific">Planctomicrobium piriforme</name>
    <dbReference type="NCBI Taxonomy" id="1576369"/>
    <lineage>
        <taxon>Bacteria</taxon>
        <taxon>Pseudomonadati</taxon>
        <taxon>Planctomycetota</taxon>
        <taxon>Planctomycetia</taxon>
        <taxon>Planctomycetales</taxon>
        <taxon>Planctomycetaceae</taxon>
        <taxon>Planctomicrobium</taxon>
    </lineage>
</organism>
<dbReference type="EMBL" id="FOQD01000007">
    <property type="protein sequence ID" value="SFI24203.1"/>
    <property type="molecule type" value="Genomic_DNA"/>
</dbReference>
<evidence type="ECO:0000313" key="3">
    <source>
        <dbReference type="Proteomes" id="UP000199518"/>
    </source>
</evidence>
<gene>
    <name evidence="2" type="ORF">SAMN05421753_10741</name>
</gene>
<keyword evidence="3" id="KW-1185">Reference proteome</keyword>
<reference evidence="3" key="1">
    <citation type="submission" date="2016-10" db="EMBL/GenBank/DDBJ databases">
        <authorList>
            <person name="Varghese N."/>
            <person name="Submissions S."/>
        </authorList>
    </citation>
    <scope>NUCLEOTIDE SEQUENCE [LARGE SCALE GENOMIC DNA]</scope>
    <source>
        <strain evidence="3">DSM 26348</strain>
    </source>
</reference>
<keyword evidence="1" id="KW-0812">Transmembrane</keyword>